<name>A0A5B0MBK2_PUCGR</name>
<dbReference type="EMBL" id="VSWC01000092">
    <property type="protein sequence ID" value="KAA1090566.1"/>
    <property type="molecule type" value="Genomic_DNA"/>
</dbReference>
<dbReference type="AlphaFoldDB" id="A0A5B0MBK2"/>
<keyword evidence="1" id="KW-0732">Signal</keyword>
<dbReference type="EMBL" id="VDEP01000473">
    <property type="protein sequence ID" value="KAA1074215.1"/>
    <property type="molecule type" value="Genomic_DNA"/>
</dbReference>
<reference evidence="4 5" key="1">
    <citation type="submission" date="2019-05" db="EMBL/GenBank/DDBJ databases">
        <title>Emergence of the Ug99 lineage of the wheat stem rust pathogen through somatic hybridization.</title>
        <authorList>
            <person name="Li F."/>
            <person name="Upadhyaya N.M."/>
            <person name="Sperschneider J."/>
            <person name="Matny O."/>
            <person name="Nguyen-Phuc H."/>
            <person name="Mago R."/>
            <person name="Raley C."/>
            <person name="Miller M.E."/>
            <person name="Silverstein K.A.T."/>
            <person name="Henningsen E."/>
            <person name="Hirsch C.D."/>
            <person name="Visser B."/>
            <person name="Pretorius Z.A."/>
            <person name="Steffenson B.J."/>
            <person name="Schwessinger B."/>
            <person name="Dodds P.N."/>
            <person name="Figueroa M."/>
        </authorList>
    </citation>
    <scope>NUCLEOTIDE SEQUENCE [LARGE SCALE GENOMIC DNA]</scope>
    <source>
        <strain evidence="3">21-0</strain>
        <strain evidence="2 5">Ug99</strain>
    </source>
</reference>
<comment type="caution">
    <text evidence="2">The sequence shown here is derived from an EMBL/GenBank/DDBJ whole genome shotgun (WGS) entry which is preliminary data.</text>
</comment>
<evidence type="ECO:0000256" key="1">
    <source>
        <dbReference type="SAM" id="SignalP"/>
    </source>
</evidence>
<feature type="chain" id="PRO_5036366120" evidence="1">
    <location>
        <begin position="23"/>
        <end position="558"/>
    </location>
</feature>
<gene>
    <name evidence="3" type="ORF">PGT21_005396</name>
    <name evidence="2" type="ORF">PGTUg99_030691</name>
</gene>
<organism evidence="2 5">
    <name type="scientific">Puccinia graminis f. sp. tritici</name>
    <dbReference type="NCBI Taxonomy" id="56615"/>
    <lineage>
        <taxon>Eukaryota</taxon>
        <taxon>Fungi</taxon>
        <taxon>Dikarya</taxon>
        <taxon>Basidiomycota</taxon>
        <taxon>Pucciniomycotina</taxon>
        <taxon>Pucciniomycetes</taxon>
        <taxon>Pucciniales</taxon>
        <taxon>Pucciniaceae</taxon>
        <taxon>Puccinia</taxon>
    </lineage>
</organism>
<evidence type="ECO:0000313" key="3">
    <source>
        <dbReference type="EMBL" id="KAA1090566.1"/>
    </source>
</evidence>
<feature type="signal peptide" evidence="1">
    <location>
        <begin position="1"/>
        <end position="22"/>
    </location>
</feature>
<proteinExistence type="predicted"/>
<sequence length="558" mass="63904">MGLSPRTTWILHFLGLMGGTTSLFTADDVFRSDFSASHLDALCSQRAHATRFMSKYHDPPSLSTIGQKITGTRSEIFGYKSDSNHLTTGDVSELRKKLNKQILDPMLDSFSEQLVHIINLRAQTQVRDLLMKIEKHVTTTLSQIDPETPRSSRIQNSSQTSMPKLFGYFQDVYKLLKDDRNLWTYSSPPLPSRTHALNSIVFRLNDVLVAYLSAAEKYKLVGDDVLKNYLNEENEGMIIFHYIWGKFPPRNEDVTAVFVNFDLKLSLARSPFAEELTGLLKHLTPITWAKITRSYILLQLRHAAGTRLSPLTNRFFTVTKSFNQLDSASDLVQQLTEEILRLSAFNPTASSLINLKFAHNMLHFLMQYHVIDVSGSSTSAYRNLWHHRQIHDVDQAILQFSDVLKSIYSKYGEVLQIQARQSNSRPSTEESQMIYLTDINNRNQVSLFSTGPQYDDQELFHHTSSEPSAKLRQNRAGIRDIVQSWRIREEINSHPLLHRELQVNDEPEPPELIQFLVQKSGGILQKLENIRLSNPTNTQDMLQLKTYLESILKDPVRA</sequence>
<protein>
    <submittedName>
        <fullName evidence="2">Uncharacterized protein</fullName>
    </submittedName>
</protein>
<dbReference type="Proteomes" id="UP000325313">
    <property type="component" value="Unassembled WGS sequence"/>
</dbReference>
<dbReference type="OrthoDB" id="2508682at2759"/>
<dbReference type="Proteomes" id="UP000324748">
    <property type="component" value="Unassembled WGS sequence"/>
</dbReference>
<evidence type="ECO:0000313" key="4">
    <source>
        <dbReference type="Proteomes" id="UP000324748"/>
    </source>
</evidence>
<evidence type="ECO:0000313" key="2">
    <source>
        <dbReference type="EMBL" id="KAA1074215.1"/>
    </source>
</evidence>
<accession>A0A5B0MBK2</accession>
<keyword evidence="4" id="KW-1185">Reference proteome</keyword>
<evidence type="ECO:0000313" key="5">
    <source>
        <dbReference type="Proteomes" id="UP000325313"/>
    </source>
</evidence>